<protein>
    <recommendedName>
        <fullName evidence="1">YspA cpYpsA-related SLOG domain-containing protein</fullName>
    </recommendedName>
</protein>
<evidence type="ECO:0000313" key="2">
    <source>
        <dbReference type="EMBL" id="KZE13514.1"/>
    </source>
</evidence>
<name>A0ABR5YBT6_9SPHN</name>
<keyword evidence="3" id="KW-1185">Reference proteome</keyword>
<dbReference type="Proteomes" id="UP000076609">
    <property type="component" value="Unassembled WGS sequence"/>
</dbReference>
<dbReference type="RefSeq" id="WP_066690858.1">
    <property type="nucleotide sequence ID" value="NZ_LQQO01000021.1"/>
</dbReference>
<gene>
    <name evidence="2" type="ORF">AVT10_16055</name>
</gene>
<dbReference type="EMBL" id="LQQO01000021">
    <property type="protein sequence ID" value="KZE13514.1"/>
    <property type="molecule type" value="Genomic_DNA"/>
</dbReference>
<feature type="domain" description="YspA cpYpsA-related SLOG" evidence="1">
    <location>
        <begin position="195"/>
        <end position="261"/>
    </location>
</feature>
<comment type="caution">
    <text evidence="2">The sequence shown here is derived from an EMBL/GenBank/DDBJ whole genome shotgun (WGS) entry which is preliminary data.</text>
</comment>
<evidence type="ECO:0000313" key="3">
    <source>
        <dbReference type="Proteomes" id="UP000076609"/>
    </source>
</evidence>
<dbReference type="Pfam" id="PF10686">
    <property type="entry name" value="YAcAr"/>
    <property type="match status" value="1"/>
</dbReference>
<organism evidence="2 3">
    <name type="scientific">Sphingomonas hankookensis</name>
    <dbReference type="NCBI Taxonomy" id="563996"/>
    <lineage>
        <taxon>Bacteria</taxon>
        <taxon>Pseudomonadati</taxon>
        <taxon>Pseudomonadota</taxon>
        <taxon>Alphaproteobacteria</taxon>
        <taxon>Sphingomonadales</taxon>
        <taxon>Sphingomonadaceae</taxon>
        <taxon>Sphingomonas</taxon>
    </lineage>
</organism>
<evidence type="ECO:0000259" key="1">
    <source>
        <dbReference type="Pfam" id="PF10686"/>
    </source>
</evidence>
<reference evidence="3" key="1">
    <citation type="submission" date="2016-01" db="EMBL/GenBank/DDBJ databases">
        <title>Draft genome of Chromobacterium sp. F49.</title>
        <authorList>
            <person name="Hong K.W."/>
        </authorList>
    </citation>
    <scope>NUCLEOTIDE SEQUENCE [LARGE SCALE GENOMIC DNA]</scope>
    <source>
        <strain evidence="3">CN3</strain>
    </source>
</reference>
<sequence>MQNASDHFDDEGQSEPGPTAYLLQEMQLYGYRPFDDEPDARPLPEARLAGGAVADMFDGMVAALIDTRIEPDLEDLLWQLVNVFHRSAERIERDLDDNEQAQKRLQREQDGSEVRSVELERSICEGVSMIERRDTMEFFRDAAADQFRIHMRKAWTPRSGSRVNHKALTSAVIDSRDFLDKRVREKARVMLPEGTRIGFTGGTDCNEHAAIWAALDRVHARYTDMVLLHGATPTGAERAAACWADARRVPQVAFRPDWNRHKKAAPFKRNDLLLEALPVGLVIFPGTGIQDNLADKARKLGIPLWDFRDRKPV</sequence>
<dbReference type="InterPro" id="IPR019627">
    <property type="entry name" value="YAcAr"/>
</dbReference>
<proteinExistence type="predicted"/>
<accession>A0ABR5YBT6</accession>